<dbReference type="InterPro" id="IPR017871">
    <property type="entry name" value="ABC_transporter-like_CS"/>
</dbReference>
<dbReference type="Gene3D" id="3.40.50.300">
    <property type="entry name" value="P-loop containing nucleotide triphosphate hydrolases"/>
    <property type="match status" value="1"/>
</dbReference>
<organism evidence="4 5">
    <name type="scientific">Campylobacter lari</name>
    <dbReference type="NCBI Taxonomy" id="201"/>
    <lineage>
        <taxon>Bacteria</taxon>
        <taxon>Pseudomonadati</taxon>
        <taxon>Campylobacterota</taxon>
        <taxon>Epsilonproteobacteria</taxon>
        <taxon>Campylobacterales</taxon>
        <taxon>Campylobacteraceae</taxon>
        <taxon>Campylobacter</taxon>
    </lineage>
</organism>
<dbReference type="InterPro" id="IPR050093">
    <property type="entry name" value="ABC_SmlMolc_Importer"/>
</dbReference>
<dbReference type="GO" id="GO:0005524">
    <property type="term" value="F:ATP binding"/>
    <property type="evidence" value="ECO:0007669"/>
    <property type="project" value="UniProtKB-KW"/>
</dbReference>
<protein>
    <submittedName>
        <fullName evidence="4">ATP-binding cassette domain-containing protein</fullName>
    </submittedName>
</protein>
<dbReference type="Pfam" id="PF00005">
    <property type="entry name" value="ABC_tran"/>
    <property type="match status" value="1"/>
</dbReference>
<gene>
    <name evidence="4" type="ORF">YZ36_01300</name>
</gene>
<dbReference type="InterPro" id="IPR003593">
    <property type="entry name" value="AAA+_ATPase"/>
</dbReference>
<name>A0A7U7X762_CAMLA</name>
<dbReference type="InterPro" id="IPR003439">
    <property type="entry name" value="ABC_transporter-like_ATP-bd"/>
</dbReference>
<keyword evidence="1" id="KW-0813">Transport</keyword>
<dbReference type="PROSITE" id="PS00211">
    <property type="entry name" value="ABC_TRANSPORTER_1"/>
    <property type="match status" value="1"/>
</dbReference>
<dbReference type="RefSeq" id="WP_263669048.1">
    <property type="nucleotide sequence ID" value="NZ_JAOZXT010000003.1"/>
</dbReference>
<evidence type="ECO:0000256" key="2">
    <source>
        <dbReference type="ARBA" id="ARBA00022741"/>
    </source>
</evidence>
<dbReference type="SMART" id="SM00382">
    <property type="entry name" value="AAA"/>
    <property type="match status" value="1"/>
</dbReference>
<evidence type="ECO:0000313" key="5">
    <source>
        <dbReference type="Proteomes" id="UP000405656"/>
    </source>
</evidence>
<dbReference type="SUPFAM" id="SSF52540">
    <property type="entry name" value="P-loop containing nucleoside triphosphate hydrolases"/>
    <property type="match status" value="1"/>
</dbReference>
<dbReference type="PANTHER" id="PTHR42781:SF4">
    <property type="entry name" value="SPERMIDINE_PUTRESCINE IMPORT ATP-BINDING PROTEIN POTA"/>
    <property type="match status" value="1"/>
</dbReference>
<keyword evidence="2" id="KW-0547">Nucleotide-binding</keyword>
<dbReference type="AlphaFoldDB" id="A0A7U7X762"/>
<dbReference type="PROSITE" id="PS50893">
    <property type="entry name" value="ABC_TRANSPORTER_2"/>
    <property type="match status" value="1"/>
</dbReference>
<evidence type="ECO:0000256" key="3">
    <source>
        <dbReference type="ARBA" id="ARBA00022840"/>
    </source>
</evidence>
<comment type="caution">
    <text evidence="4">The sequence shown here is derived from an EMBL/GenBank/DDBJ whole genome shotgun (WGS) entry which is preliminary data.</text>
</comment>
<dbReference type="Proteomes" id="UP000405656">
    <property type="component" value="Unassembled WGS sequence"/>
</dbReference>
<dbReference type="PANTHER" id="PTHR42781">
    <property type="entry name" value="SPERMIDINE/PUTRESCINE IMPORT ATP-BINDING PROTEIN POTA"/>
    <property type="match status" value="1"/>
</dbReference>
<dbReference type="GO" id="GO:0016887">
    <property type="term" value="F:ATP hydrolysis activity"/>
    <property type="evidence" value="ECO:0007669"/>
    <property type="project" value="InterPro"/>
</dbReference>
<evidence type="ECO:0000313" key="4">
    <source>
        <dbReference type="EMBL" id="EAK0450615.1"/>
    </source>
</evidence>
<proteinExistence type="predicted"/>
<sequence length="289" mass="32891">MLKLDFEKIFENKEKEFKLKVKFEVKEGDFCAIFGKSGSGKTTLLRILAGFEKAQGICTFNDTIFFNDKNFLSPQKRKLGFVFQDYALFENMNVEQNLLFAKKDLKFANELLELLDLSKHKKSHILELSGGQKQRVALARAIMQKPKLLLLDEPFSALDNEIKLHLHDYLLNIHKTYKITTILISHDVSEVYKLANKVIILENGAIIKEGSPNEVFLKTQGSQKFAIKARILKLQKQDSIFIAILAIGNQISQVALSPLEAKDFKENDEVLLSQKAFALNLSKIQNKAN</sequence>
<accession>A0A7U7X762</accession>
<evidence type="ECO:0000256" key="1">
    <source>
        <dbReference type="ARBA" id="ARBA00022448"/>
    </source>
</evidence>
<dbReference type="InterPro" id="IPR027417">
    <property type="entry name" value="P-loop_NTPase"/>
</dbReference>
<keyword evidence="3 4" id="KW-0067">ATP-binding</keyword>
<dbReference type="EMBL" id="AACCWZ010000002">
    <property type="protein sequence ID" value="EAK0450615.1"/>
    <property type="molecule type" value="Genomic_DNA"/>
</dbReference>
<reference evidence="4 5" key="1">
    <citation type="submission" date="2018-05" db="EMBL/GenBank/DDBJ databases">
        <authorList>
            <consortium name="PulseNet: The National Subtyping Network for Foodborne Disease Surveillance"/>
            <person name="Tarr C.L."/>
            <person name="Trees E."/>
            <person name="Katz L.S."/>
            <person name="Carleton-Romer H.A."/>
            <person name="Stroika S."/>
            <person name="Kucerova Z."/>
            <person name="Roache K.F."/>
            <person name="Sabol A.L."/>
            <person name="Besser J."/>
            <person name="Gerner-Smidt P."/>
        </authorList>
    </citation>
    <scope>NUCLEOTIDE SEQUENCE [LARGE SCALE GENOMIC DNA]</scope>
    <source>
        <strain evidence="4 5">20110455</strain>
    </source>
</reference>